<feature type="compositionally biased region" description="Low complexity" evidence="1">
    <location>
        <begin position="219"/>
        <end position="228"/>
    </location>
</feature>
<dbReference type="EMBL" id="JAGFBR010000018">
    <property type="protein sequence ID" value="KAH0450113.1"/>
    <property type="molecule type" value="Genomic_DNA"/>
</dbReference>
<proteinExistence type="predicted"/>
<gene>
    <name evidence="2" type="ORF">IEQ34_020805</name>
</gene>
<organism evidence="2 3">
    <name type="scientific">Dendrobium chrysotoxum</name>
    <name type="common">Orchid</name>
    <dbReference type="NCBI Taxonomy" id="161865"/>
    <lineage>
        <taxon>Eukaryota</taxon>
        <taxon>Viridiplantae</taxon>
        <taxon>Streptophyta</taxon>
        <taxon>Embryophyta</taxon>
        <taxon>Tracheophyta</taxon>
        <taxon>Spermatophyta</taxon>
        <taxon>Magnoliopsida</taxon>
        <taxon>Liliopsida</taxon>
        <taxon>Asparagales</taxon>
        <taxon>Orchidaceae</taxon>
        <taxon>Epidendroideae</taxon>
        <taxon>Malaxideae</taxon>
        <taxon>Dendrobiinae</taxon>
        <taxon>Dendrobium</taxon>
    </lineage>
</organism>
<evidence type="ECO:0000313" key="3">
    <source>
        <dbReference type="Proteomes" id="UP000775213"/>
    </source>
</evidence>
<accession>A0AAV7G310</accession>
<protein>
    <submittedName>
        <fullName evidence="2">Uncharacterized protein</fullName>
    </submittedName>
</protein>
<feature type="compositionally biased region" description="Basic and acidic residues" evidence="1">
    <location>
        <begin position="232"/>
        <end position="241"/>
    </location>
</feature>
<dbReference type="AlphaFoldDB" id="A0AAV7G310"/>
<sequence length="253" mass="28597">MTYGVSLPQFSCSAMLIIMGLIVLFRDRGAVLSPEYLSQMVHLISDTQGRAGSRLFPIQVVGYSHSESRLLFVQNDWNLQEKWEKLKELPVPLHFGAEDLLKILKLLDIDTLHYEVCYLSRYIDEDYLFKVGLSTQAGRSHAHMLKKSLDRHTDFKLEMTKTLNDWNNEFVKDQIQEAHNHIYDVEVKAFEEGFIRGFIMGVCVVQCKTGAEIEGLTPSQASSNTSSDSDGDEIRYSKEGPEVPSPATCCPLG</sequence>
<name>A0AAV7G310_DENCH</name>
<evidence type="ECO:0000313" key="2">
    <source>
        <dbReference type="EMBL" id="KAH0450113.1"/>
    </source>
</evidence>
<comment type="caution">
    <text evidence="2">The sequence shown here is derived from an EMBL/GenBank/DDBJ whole genome shotgun (WGS) entry which is preliminary data.</text>
</comment>
<dbReference type="Proteomes" id="UP000775213">
    <property type="component" value="Unassembled WGS sequence"/>
</dbReference>
<feature type="region of interest" description="Disordered" evidence="1">
    <location>
        <begin position="216"/>
        <end position="253"/>
    </location>
</feature>
<evidence type="ECO:0000256" key="1">
    <source>
        <dbReference type="SAM" id="MobiDB-lite"/>
    </source>
</evidence>
<reference evidence="2 3" key="1">
    <citation type="journal article" date="2021" name="Hortic Res">
        <title>Chromosome-scale assembly of the Dendrobium chrysotoxum genome enhances the understanding of orchid evolution.</title>
        <authorList>
            <person name="Zhang Y."/>
            <person name="Zhang G.Q."/>
            <person name="Zhang D."/>
            <person name="Liu X.D."/>
            <person name="Xu X.Y."/>
            <person name="Sun W.H."/>
            <person name="Yu X."/>
            <person name="Zhu X."/>
            <person name="Wang Z.W."/>
            <person name="Zhao X."/>
            <person name="Zhong W.Y."/>
            <person name="Chen H."/>
            <person name="Yin W.L."/>
            <person name="Huang T."/>
            <person name="Niu S.C."/>
            <person name="Liu Z.J."/>
        </authorList>
    </citation>
    <scope>NUCLEOTIDE SEQUENCE [LARGE SCALE GENOMIC DNA]</scope>
    <source>
        <strain evidence="2">Lindl</strain>
    </source>
</reference>
<keyword evidence="3" id="KW-1185">Reference proteome</keyword>